<accession>A0AAD9IPQ7</accession>
<keyword evidence="7 13" id="KW-0547">Nucleotide-binding</keyword>
<dbReference type="InterPro" id="IPR002306">
    <property type="entry name" value="Trp-tRNA-ligase"/>
</dbReference>
<keyword evidence="5" id="KW-0963">Cytoplasm</keyword>
<dbReference type="PANTHER" id="PTHR10055">
    <property type="entry name" value="TRYPTOPHANYL-TRNA SYNTHETASE"/>
    <property type="match status" value="1"/>
</dbReference>
<dbReference type="PROSITE" id="PS00178">
    <property type="entry name" value="AA_TRNA_LIGASE_I"/>
    <property type="match status" value="1"/>
</dbReference>
<evidence type="ECO:0000256" key="2">
    <source>
        <dbReference type="ARBA" id="ARBA00005594"/>
    </source>
</evidence>
<dbReference type="InterPro" id="IPR001412">
    <property type="entry name" value="aa-tRNA-synth_I_CS"/>
</dbReference>
<comment type="caution">
    <text evidence="15">The sequence shown here is derived from an EMBL/GenBank/DDBJ whole genome shotgun (WGS) entry which is preliminary data.</text>
</comment>
<evidence type="ECO:0000313" key="15">
    <source>
        <dbReference type="EMBL" id="KAK2080932.1"/>
    </source>
</evidence>
<dbReference type="GO" id="GO:0006436">
    <property type="term" value="P:tryptophanyl-tRNA aminoacylation"/>
    <property type="evidence" value="ECO:0007669"/>
    <property type="project" value="InterPro"/>
</dbReference>
<sequence length="594" mass="66802">MIMEQERKAAAEPQQLSSELASAPRSSLEELQEQWVLDREELRSLSIQYEQVECPELLHRVSLKMDEGRRQLARIVDQQPGCLAKILQVRQDPVHDPQGDNAFWLELLQKLRLTPAQQTALDRLQAAVVPQLQETYLKMHELTCKLEASLERECHLGCLGSRALFSERLSLAQRSRLVCYSSPGLPDILSSEEPVHGSEPATEQVVTPWDVSTDSDGKINYNKLVEQFGCQTIDQALIERMERVTGVRAHPDLELILDAFEKGEPFYLYTGRGPSSEALHLGHLVPFMFTKWLQDAFNAPLVIQLTDDEKFLWKGMPIEEARRLARENAKDIIACGFDVTKTFIFSDFDYVGGAFYRNIAQIQRCVTMNQVKGIFGLTTDDYIGKISFPAVQAAPAFPDSFPHMFGAHKDIRCLVPCAIDQDPYFRMTRDVAPRLGQHKTALIEARFFPALQGDTGKMSASETSSAIFVTDSPKEIDSKVKRYAFSGGRDTREEQEKYGANLEVDVSYQWLRFLLEDDAEIERIGSDYGAGRMLTGEIKAKLVAVLTELVGAHQRARSAVTDDVVDAFMSVRQMPSLFAGMEQRRAEAAAKRGA</sequence>
<evidence type="ECO:0000256" key="3">
    <source>
        <dbReference type="ARBA" id="ARBA00013161"/>
    </source>
</evidence>
<dbReference type="SUPFAM" id="SSF52374">
    <property type="entry name" value="Nucleotidylyl transferase"/>
    <property type="match status" value="1"/>
</dbReference>
<keyword evidence="8 13" id="KW-0067">ATP-binding</keyword>
<protein>
    <recommendedName>
        <fullName evidence="4">Tryptophan--tRNA ligase, cytoplasmic</fullName>
        <ecNumber evidence="3">6.1.1.2</ecNumber>
    </recommendedName>
    <alternativeName>
        <fullName evidence="11">Tryptophanyl-tRNA synthetase</fullName>
    </alternativeName>
</protein>
<evidence type="ECO:0000256" key="13">
    <source>
        <dbReference type="RuleBase" id="RU363036"/>
    </source>
</evidence>
<dbReference type="EMBL" id="JASFZW010000001">
    <property type="protein sequence ID" value="KAK2080932.1"/>
    <property type="molecule type" value="Genomic_DNA"/>
</dbReference>
<dbReference type="Proteomes" id="UP001255856">
    <property type="component" value="Unassembled WGS sequence"/>
</dbReference>
<dbReference type="PRINTS" id="PR01039">
    <property type="entry name" value="TRNASYNTHTRP"/>
</dbReference>
<evidence type="ECO:0000256" key="9">
    <source>
        <dbReference type="ARBA" id="ARBA00022917"/>
    </source>
</evidence>
<dbReference type="FunFam" id="1.10.240.10:FF:000007">
    <property type="entry name" value="Tryptophan--tRNA ligase"/>
    <property type="match status" value="1"/>
</dbReference>
<organism evidence="15 16">
    <name type="scientific">Prototheca wickerhamii</name>
    <dbReference type="NCBI Taxonomy" id="3111"/>
    <lineage>
        <taxon>Eukaryota</taxon>
        <taxon>Viridiplantae</taxon>
        <taxon>Chlorophyta</taxon>
        <taxon>core chlorophytes</taxon>
        <taxon>Trebouxiophyceae</taxon>
        <taxon>Chlorellales</taxon>
        <taxon>Chlorellaceae</taxon>
        <taxon>Prototheca</taxon>
    </lineage>
</organism>
<evidence type="ECO:0000256" key="1">
    <source>
        <dbReference type="ARBA" id="ARBA00004496"/>
    </source>
</evidence>
<evidence type="ECO:0000256" key="11">
    <source>
        <dbReference type="ARBA" id="ARBA00030268"/>
    </source>
</evidence>
<dbReference type="Gene3D" id="3.40.50.620">
    <property type="entry name" value="HUPs"/>
    <property type="match status" value="1"/>
</dbReference>
<keyword evidence="6 13" id="KW-0436">Ligase</keyword>
<dbReference type="GO" id="GO:0048608">
    <property type="term" value="P:reproductive structure development"/>
    <property type="evidence" value="ECO:0007669"/>
    <property type="project" value="UniProtKB-ARBA"/>
</dbReference>
<dbReference type="AlphaFoldDB" id="A0AAD9IPQ7"/>
<evidence type="ECO:0000313" key="16">
    <source>
        <dbReference type="Proteomes" id="UP001255856"/>
    </source>
</evidence>
<keyword evidence="10 13" id="KW-0030">Aminoacyl-tRNA synthetase</keyword>
<dbReference type="GO" id="GO:0005524">
    <property type="term" value="F:ATP binding"/>
    <property type="evidence" value="ECO:0007669"/>
    <property type="project" value="UniProtKB-KW"/>
</dbReference>
<dbReference type="InterPro" id="IPR002305">
    <property type="entry name" value="aa-tRNA-synth_Ic"/>
</dbReference>
<dbReference type="NCBIfam" id="TIGR00233">
    <property type="entry name" value="trpS"/>
    <property type="match status" value="1"/>
</dbReference>
<dbReference type="GO" id="GO:0005737">
    <property type="term" value="C:cytoplasm"/>
    <property type="evidence" value="ECO:0007669"/>
    <property type="project" value="UniProtKB-SubCell"/>
</dbReference>
<dbReference type="GO" id="GO:0009791">
    <property type="term" value="P:post-embryonic development"/>
    <property type="evidence" value="ECO:0007669"/>
    <property type="project" value="UniProtKB-ARBA"/>
</dbReference>
<comment type="similarity">
    <text evidence="2 13">Belongs to the class-I aminoacyl-tRNA synthetase family.</text>
</comment>
<evidence type="ECO:0000256" key="10">
    <source>
        <dbReference type="ARBA" id="ARBA00023146"/>
    </source>
</evidence>
<dbReference type="CDD" id="cd00806">
    <property type="entry name" value="TrpRS_core"/>
    <property type="match status" value="1"/>
</dbReference>
<dbReference type="GO" id="GO:0004830">
    <property type="term" value="F:tryptophan-tRNA ligase activity"/>
    <property type="evidence" value="ECO:0007669"/>
    <property type="project" value="UniProtKB-EC"/>
</dbReference>
<evidence type="ECO:0000256" key="6">
    <source>
        <dbReference type="ARBA" id="ARBA00022598"/>
    </source>
</evidence>
<dbReference type="FunFam" id="3.40.50.620:FF:000033">
    <property type="entry name" value="tryptophan--tRNA ligase, cytoplasmic"/>
    <property type="match status" value="1"/>
</dbReference>
<evidence type="ECO:0000256" key="4">
    <source>
        <dbReference type="ARBA" id="ARBA00013782"/>
    </source>
</evidence>
<proteinExistence type="inferred from homology"/>
<evidence type="ECO:0000256" key="14">
    <source>
        <dbReference type="SAM" id="MobiDB-lite"/>
    </source>
</evidence>
<dbReference type="EC" id="6.1.1.2" evidence="3"/>
<dbReference type="InterPro" id="IPR014729">
    <property type="entry name" value="Rossmann-like_a/b/a_fold"/>
</dbReference>
<keyword evidence="9 13" id="KW-0648">Protein biosynthesis</keyword>
<comment type="subcellular location">
    <subcellularLocation>
        <location evidence="1">Cytoplasm</location>
    </subcellularLocation>
</comment>
<reference evidence="15" key="1">
    <citation type="submission" date="2021-01" db="EMBL/GenBank/DDBJ databases">
        <authorList>
            <person name="Eckstrom K.M.E."/>
        </authorList>
    </citation>
    <scope>NUCLEOTIDE SEQUENCE</scope>
    <source>
        <strain evidence="15">UVCC 0001</strain>
    </source>
</reference>
<gene>
    <name evidence="15" type="ORF">QBZ16_000786</name>
</gene>
<evidence type="ECO:0000256" key="12">
    <source>
        <dbReference type="ARBA" id="ARBA00049929"/>
    </source>
</evidence>
<keyword evidence="16" id="KW-1185">Reference proteome</keyword>
<feature type="region of interest" description="Disordered" evidence="14">
    <location>
        <begin position="1"/>
        <end position="25"/>
    </location>
</feature>
<evidence type="ECO:0000256" key="8">
    <source>
        <dbReference type="ARBA" id="ARBA00022840"/>
    </source>
</evidence>
<evidence type="ECO:0000256" key="5">
    <source>
        <dbReference type="ARBA" id="ARBA00022490"/>
    </source>
</evidence>
<dbReference type="PANTHER" id="PTHR10055:SF1">
    <property type="entry name" value="TRYPTOPHAN--TRNA LIGASE, CYTOPLASMIC"/>
    <property type="match status" value="1"/>
</dbReference>
<name>A0AAD9IPQ7_PROWI</name>
<comment type="catalytic activity">
    <reaction evidence="12">
        <text>tRNA(Trp) + L-tryptophan + ATP = L-tryptophyl-tRNA(Trp) + AMP + diphosphate + H(+)</text>
        <dbReference type="Rhea" id="RHEA:24080"/>
        <dbReference type="Rhea" id="RHEA-COMP:9671"/>
        <dbReference type="Rhea" id="RHEA-COMP:9705"/>
        <dbReference type="ChEBI" id="CHEBI:15378"/>
        <dbReference type="ChEBI" id="CHEBI:30616"/>
        <dbReference type="ChEBI" id="CHEBI:33019"/>
        <dbReference type="ChEBI" id="CHEBI:57912"/>
        <dbReference type="ChEBI" id="CHEBI:78442"/>
        <dbReference type="ChEBI" id="CHEBI:78535"/>
        <dbReference type="ChEBI" id="CHEBI:456215"/>
        <dbReference type="EC" id="6.1.1.2"/>
    </reaction>
</comment>
<dbReference type="Gene3D" id="1.10.240.10">
    <property type="entry name" value="Tyrosyl-Transfer RNA Synthetase"/>
    <property type="match status" value="1"/>
</dbReference>
<dbReference type="Pfam" id="PF00579">
    <property type="entry name" value="tRNA-synt_1b"/>
    <property type="match status" value="1"/>
</dbReference>
<feature type="compositionally biased region" description="Basic and acidic residues" evidence="14">
    <location>
        <begin position="1"/>
        <end position="10"/>
    </location>
</feature>
<evidence type="ECO:0000256" key="7">
    <source>
        <dbReference type="ARBA" id="ARBA00022741"/>
    </source>
</evidence>